<dbReference type="InterPro" id="IPR003749">
    <property type="entry name" value="ThiS/MoaD-like"/>
</dbReference>
<comment type="caution">
    <text evidence="1">The sequence shown here is derived from an EMBL/GenBank/DDBJ whole genome shotgun (WGS) entry which is preliminary data.</text>
</comment>
<dbReference type="Gene3D" id="3.10.20.30">
    <property type="match status" value="1"/>
</dbReference>
<reference evidence="1" key="2">
    <citation type="submission" date="2021-09" db="EMBL/GenBank/DDBJ databases">
        <authorList>
            <person name="Gilroy R."/>
        </authorList>
    </citation>
    <scope>NUCLEOTIDE SEQUENCE</scope>
    <source>
        <strain evidence="1">ChiGjej2B2-19336</strain>
    </source>
</reference>
<dbReference type="EMBL" id="DYZA01000078">
    <property type="protein sequence ID" value="HJD96847.1"/>
    <property type="molecule type" value="Genomic_DNA"/>
</dbReference>
<name>A0A921AW07_9BACT</name>
<dbReference type="Pfam" id="PF02597">
    <property type="entry name" value="ThiS"/>
    <property type="match status" value="1"/>
</dbReference>
<sequence length="66" mass="7186">MRITVNGETEEITEGLTLLDIILERGLDPRVVVAELNRDIVAQDNFAAVRLNPGDSLELLHFVGGG</sequence>
<dbReference type="NCBIfam" id="TIGR01683">
    <property type="entry name" value="thiS"/>
    <property type="match status" value="1"/>
</dbReference>
<gene>
    <name evidence="1" type="primary">thiS</name>
    <name evidence="1" type="ORF">K8W16_04280</name>
</gene>
<dbReference type="InterPro" id="IPR012675">
    <property type="entry name" value="Beta-grasp_dom_sf"/>
</dbReference>
<proteinExistence type="predicted"/>
<dbReference type="PANTHER" id="PTHR34472">
    <property type="entry name" value="SULFUR CARRIER PROTEIN THIS"/>
    <property type="match status" value="1"/>
</dbReference>
<reference evidence="1" key="1">
    <citation type="journal article" date="2021" name="PeerJ">
        <title>Extensive microbial diversity within the chicken gut microbiome revealed by metagenomics and culture.</title>
        <authorList>
            <person name="Gilroy R."/>
            <person name="Ravi A."/>
            <person name="Getino M."/>
            <person name="Pursley I."/>
            <person name="Horton D.L."/>
            <person name="Alikhan N.F."/>
            <person name="Baker D."/>
            <person name="Gharbi K."/>
            <person name="Hall N."/>
            <person name="Watson M."/>
            <person name="Adriaenssens E.M."/>
            <person name="Foster-Nyarko E."/>
            <person name="Jarju S."/>
            <person name="Secka A."/>
            <person name="Antonio M."/>
            <person name="Oren A."/>
            <person name="Chaudhuri R.R."/>
            <person name="La Ragione R."/>
            <person name="Hildebrand F."/>
            <person name="Pallen M.J."/>
        </authorList>
    </citation>
    <scope>NUCLEOTIDE SEQUENCE</scope>
    <source>
        <strain evidence="1">ChiGjej2B2-19336</strain>
    </source>
</reference>
<dbReference type="AlphaFoldDB" id="A0A921AW07"/>
<accession>A0A921AW07</accession>
<protein>
    <submittedName>
        <fullName evidence="1">Sulfur carrier protein ThiS</fullName>
    </submittedName>
</protein>
<dbReference type="InterPro" id="IPR010035">
    <property type="entry name" value="Thi_S"/>
</dbReference>
<dbReference type="PANTHER" id="PTHR34472:SF1">
    <property type="entry name" value="SULFUR CARRIER PROTEIN THIS"/>
    <property type="match status" value="1"/>
</dbReference>
<organism evidence="1 2">
    <name type="scientific">Mailhella massiliensis</name>
    <dbReference type="NCBI Taxonomy" id="1903261"/>
    <lineage>
        <taxon>Bacteria</taxon>
        <taxon>Pseudomonadati</taxon>
        <taxon>Thermodesulfobacteriota</taxon>
        <taxon>Desulfovibrionia</taxon>
        <taxon>Desulfovibrionales</taxon>
        <taxon>Desulfovibrionaceae</taxon>
        <taxon>Mailhella</taxon>
    </lineage>
</organism>
<dbReference type="CDD" id="cd00565">
    <property type="entry name" value="Ubl_ThiS"/>
    <property type="match status" value="1"/>
</dbReference>
<dbReference type="SUPFAM" id="SSF54285">
    <property type="entry name" value="MoaD/ThiS"/>
    <property type="match status" value="1"/>
</dbReference>
<evidence type="ECO:0000313" key="2">
    <source>
        <dbReference type="Proteomes" id="UP000698963"/>
    </source>
</evidence>
<evidence type="ECO:0000313" key="1">
    <source>
        <dbReference type="EMBL" id="HJD96847.1"/>
    </source>
</evidence>
<dbReference type="RefSeq" id="WP_304121430.1">
    <property type="nucleotide sequence ID" value="NZ_DYZA01000078.1"/>
</dbReference>
<dbReference type="Proteomes" id="UP000698963">
    <property type="component" value="Unassembled WGS sequence"/>
</dbReference>
<dbReference type="InterPro" id="IPR016155">
    <property type="entry name" value="Mopterin_synth/thiamin_S_b"/>
</dbReference>